<dbReference type="InterPro" id="IPR008906">
    <property type="entry name" value="HATC_C_dom"/>
</dbReference>
<comment type="caution">
    <text evidence="3">The sequence shown here is derived from an EMBL/GenBank/DDBJ whole genome shotgun (WGS) entry which is preliminary data.</text>
</comment>
<gene>
    <name evidence="3" type="ORF">GMARGA_LOCUS42038</name>
</gene>
<feature type="non-terminal residue" evidence="3">
    <location>
        <position position="1"/>
    </location>
</feature>
<dbReference type="EMBL" id="CAJVQB010121439">
    <property type="protein sequence ID" value="CAG8853217.1"/>
    <property type="molecule type" value="Genomic_DNA"/>
</dbReference>
<feature type="domain" description="HAT C-terminal dimerisation" evidence="2">
    <location>
        <begin position="55"/>
        <end position="112"/>
    </location>
</feature>
<organism evidence="3 4">
    <name type="scientific">Gigaspora margarita</name>
    <dbReference type="NCBI Taxonomy" id="4874"/>
    <lineage>
        <taxon>Eukaryota</taxon>
        <taxon>Fungi</taxon>
        <taxon>Fungi incertae sedis</taxon>
        <taxon>Mucoromycota</taxon>
        <taxon>Glomeromycotina</taxon>
        <taxon>Glomeromycetes</taxon>
        <taxon>Diversisporales</taxon>
        <taxon>Gigasporaceae</taxon>
        <taxon>Gigaspora</taxon>
    </lineage>
</organism>
<evidence type="ECO:0000313" key="3">
    <source>
        <dbReference type="EMBL" id="CAG8853217.1"/>
    </source>
</evidence>
<dbReference type="InterPro" id="IPR012337">
    <property type="entry name" value="RNaseH-like_sf"/>
</dbReference>
<sequence length="113" mass="12811">RSAKKKSTNEQEESCNKANSQNTTIKSRSSPSFVWEYFQKEDIEIIIGDEKNVEGRRTDPFQWRNLKKTGFLILSKIARKYSCVSATSVSSERLFSDGGNNITAKSTNLDPEL</sequence>
<feature type="compositionally biased region" description="Polar residues" evidence="1">
    <location>
        <begin position="16"/>
        <end position="28"/>
    </location>
</feature>
<protein>
    <submittedName>
        <fullName evidence="3">26503_t:CDS:1</fullName>
    </submittedName>
</protein>
<accession>A0ABN7XDB8</accession>
<reference evidence="3 4" key="1">
    <citation type="submission" date="2021-06" db="EMBL/GenBank/DDBJ databases">
        <authorList>
            <person name="Kallberg Y."/>
            <person name="Tangrot J."/>
            <person name="Rosling A."/>
        </authorList>
    </citation>
    <scope>NUCLEOTIDE SEQUENCE [LARGE SCALE GENOMIC DNA]</scope>
    <source>
        <strain evidence="3 4">120-4 pot B 10/14</strain>
    </source>
</reference>
<dbReference type="Pfam" id="PF05699">
    <property type="entry name" value="Dimer_Tnp_hAT"/>
    <property type="match status" value="1"/>
</dbReference>
<feature type="non-terminal residue" evidence="3">
    <location>
        <position position="113"/>
    </location>
</feature>
<keyword evidence="4" id="KW-1185">Reference proteome</keyword>
<dbReference type="Proteomes" id="UP000789901">
    <property type="component" value="Unassembled WGS sequence"/>
</dbReference>
<proteinExistence type="predicted"/>
<name>A0ABN7XDB8_GIGMA</name>
<dbReference type="SUPFAM" id="SSF53098">
    <property type="entry name" value="Ribonuclease H-like"/>
    <property type="match status" value="1"/>
</dbReference>
<evidence type="ECO:0000256" key="1">
    <source>
        <dbReference type="SAM" id="MobiDB-lite"/>
    </source>
</evidence>
<feature type="region of interest" description="Disordered" evidence="1">
    <location>
        <begin position="1"/>
        <end position="28"/>
    </location>
</feature>
<evidence type="ECO:0000313" key="4">
    <source>
        <dbReference type="Proteomes" id="UP000789901"/>
    </source>
</evidence>
<evidence type="ECO:0000259" key="2">
    <source>
        <dbReference type="Pfam" id="PF05699"/>
    </source>
</evidence>